<evidence type="ECO:0000313" key="6">
    <source>
        <dbReference type="Proteomes" id="UP001223016"/>
    </source>
</evidence>
<name>A0ABT9CUS2_9PSED</name>
<feature type="domain" description="Nitroreductase" evidence="4">
    <location>
        <begin position="37"/>
        <end position="237"/>
    </location>
</feature>
<dbReference type="SUPFAM" id="SSF55469">
    <property type="entry name" value="FMN-dependent nitroreductase-like"/>
    <property type="match status" value="1"/>
</dbReference>
<gene>
    <name evidence="5" type="ORF">Q6A51_20805</name>
</gene>
<reference evidence="5 6" key="1">
    <citation type="submission" date="2023-07" db="EMBL/GenBank/DDBJ databases">
        <title>Identification of four novel Pseudomonas species associated with bacterial leaf spot of cucurbits.</title>
        <authorList>
            <person name="Fullem K.R."/>
        </authorList>
    </citation>
    <scope>NUCLEOTIDE SEQUENCE [LARGE SCALE GENOMIC DNA]</scope>
    <source>
        <strain evidence="5 6">KFB 138</strain>
    </source>
</reference>
<comment type="caution">
    <text evidence="5">The sequence shown here is derived from an EMBL/GenBank/DDBJ whole genome shotgun (WGS) entry which is preliminary data.</text>
</comment>
<evidence type="ECO:0000256" key="3">
    <source>
        <dbReference type="SAM" id="Phobius"/>
    </source>
</evidence>
<accession>A0ABT9CUS2</accession>
<keyword evidence="2" id="KW-0560">Oxidoreductase</keyword>
<dbReference type="PANTHER" id="PTHR43673:SF10">
    <property type="entry name" value="NADH DEHYDROGENASE_NAD(P)H NITROREDUCTASE XCC3605-RELATED"/>
    <property type="match status" value="1"/>
</dbReference>
<protein>
    <submittedName>
        <fullName evidence="5">Nitroreductase family protein</fullName>
    </submittedName>
</protein>
<keyword evidence="6" id="KW-1185">Reference proteome</keyword>
<evidence type="ECO:0000256" key="1">
    <source>
        <dbReference type="ARBA" id="ARBA00007118"/>
    </source>
</evidence>
<keyword evidence="3" id="KW-0472">Membrane</keyword>
<evidence type="ECO:0000256" key="2">
    <source>
        <dbReference type="ARBA" id="ARBA00023002"/>
    </source>
</evidence>
<feature type="transmembrane region" description="Helical" evidence="3">
    <location>
        <begin position="147"/>
        <end position="166"/>
    </location>
</feature>
<dbReference type="Proteomes" id="UP001223016">
    <property type="component" value="Unassembled WGS sequence"/>
</dbReference>
<dbReference type="Gene3D" id="3.40.109.10">
    <property type="entry name" value="NADH Oxidase"/>
    <property type="match status" value="1"/>
</dbReference>
<dbReference type="EMBL" id="JAUQOO010000018">
    <property type="protein sequence ID" value="MDO7929229.1"/>
    <property type="molecule type" value="Genomic_DNA"/>
</dbReference>
<proteinExistence type="inferred from homology"/>
<dbReference type="PANTHER" id="PTHR43673">
    <property type="entry name" value="NAD(P)H NITROREDUCTASE YDGI-RELATED"/>
    <property type="match status" value="1"/>
</dbReference>
<keyword evidence="3" id="KW-1133">Transmembrane helix</keyword>
<dbReference type="Pfam" id="PF00881">
    <property type="entry name" value="Nitroreductase"/>
    <property type="match status" value="1"/>
</dbReference>
<dbReference type="RefSeq" id="WP_236250133.1">
    <property type="nucleotide sequence ID" value="NZ_JAUQOO010000018.1"/>
</dbReference>
<keyword evidence="3" id="KW-0812">Transmembrane</keyword>
<comment type="similarity">
    <text evidence="1">Belongs to the nitroreductase family.</text>
</comment>
<dbReference type="InterPro" id="IPR000415">
    <property type="entry name" value="Nitroreductase-like"/>
</dbReference>
<organism evidence="5 6">
    <name type="scientific">Pseudomonas serbiensis</name>
    <dbReference type="NCBI Taxonomy" id="3064350"/>
    <lineage>
        <taxon>Bacteria</taxon>
        <taxon>Pseudomonadati</taxon>
        <taxon>Pseudomonadota</taxon>
        <taxon>Gammaproteobacteria</taxon>
        <taxon>Pseudomonadales</taxon>
        <taxon>Pseudomonadaceae</taxon>
        <taxon>Pseudomonas</taxon>
    </lineage>
</organism>
<dbReference type="InterPro" id="IPR029479">
    <property type="entry name" value="Nitroreductase"/>
</dbReference>
<sequence length="259" mass="28067">MKRGHTTPFMFLRAFPTMKTPDFVSAWDGFQTANHFRRAIRKFNSSPIAEDDVNALLAEAAYAPSSGNMQPYELHWIRDPALKTSMTAACNGQKAAASAAEFIVVVASPALGLRTAKAQLEHVEGSSLLGQNSKAYYRKQVGMFQKILGLGSSALWSPLVFLAALIRPTLSLIPIGHIGGRQWAARNAIFAAQTLMLGAAAKGIDSCPMEGFSASRVASLLKLPRGSVIPLVIALGYRADDARIEEQWRQTITELVVSH</sequence>
<evidence type="ECO:0000313" key="5">
    <source>
        <dbReference type="EMBL" id="MDO7929229.1"/>
    </source>
</evidence>
<evidence type="ECO:0000259" key="4">
    <source>
        <dbReference type="Pfam" id="PF00881"/>
    </source>
</evidence>